<dbReference type="InterPro" id="IPR012902">
    <property type="entry name" value="N_methyl_site"/>
</dbReference>
<evidence type="ECO:0000256" key="1">
    <source>
        <dbReference type="SAM" id="Phobius"/>
    </source>
</evidence>
<feature type="transmembrane region" description="Helical" evidence="1">
    <location>
        <begin position="14"/>
        <end position="34"/>
    </location>
</feature>
<dbReference type="EMBL" id="MEYV01000017">
    <property type="protein sequence ID" value="OGD39860.1"/>
    <property type="molecule type" value="Genomic_DNA"/>
</dbReference>
<sequence length="164" mass="17706">MMKGEKGFTLIETLIVIAIIGVIASLIIPSLNSARKKARDTKRKAEISQIGRFFSASCYLPDGGAGEYDLIGILDELRIKYPQYANMLSQTPKDPKVGTDSESFYKYLVTANGEKCALYANLENEAERVTLSGLSSPLAGGGTGVLEALSDGWNGSPKYFQVSN</sequence>
<dbReference type="Gene3D" id="3.30.700.10">
    <property type="entry name" value="Glycoprotein, Type 4 Pilin"/>
    <property type="match status" value="1"/>
</dbReference>
<gene>
    <name evidence="2" type="ORF">A3I30_00435</name>
</gene>
<reference evidence="2 3" key="1">
    <citation type="journal article" date="2016" name="Nat. Commun.">
        <title>Thousands of microbial genomes shed light on interconnected biogeochemical processes in an aquifer system.</title>
        <authorList>
            <person name="Anantharaman K."/>
            <person name="Brown C.T."/>
            <person name="Hug L.A."/>
            <person name="Sharon I."/>
            <person name="Castelle C.J."/>
            <person name="Probst A.J."/>
            <person name="Thomas B.C."/>
            <person name="Singh A."/>
            <person name="Wilkins M.J."/>
            <person name="Karaoz U."/>
            <person name="Brodie E.L."/>
            <person name="Williams K.H."/>
            <person name="Hubbard S.S."/>
            <person name="Banfield J.F."/>
        </authorList>
    </citation>
    <scope>NUCLEOTIDE SEQUENCE [LARGE SCALE GENOMIC DNA]</scope>
</reference>
<organism evidence="2 3">
    <name type="scientific">Candidatus Azambacteria bacterium RIFCSPLOWO2_02_FULL_44_14</name>
    <dbReference type="NCBI Taxonomy" id="1797306"/>
    <lineage>
        <taxon>Bacteria</taxon>
        <taxon>Candidatus Azamiibacteriota</taxon>
    </lineage>
</organism>
<dbReference type="Proteomes" id="UP000177197">
    <property type="component" value="Unassembled WGS sequence"/>
</dbReference>
<dbReference type="AlphaFoldDB" id="A0A1F5CAH8"/>
<dbReference type="NCBIfam" id="TIGR02532">
    <property type="entry name" value="IV_pilin_GFxxxE"/>
    <property type="match status" value="1"/>
</dbReference>
<keyword evidence="1" id="KW-0812">Transmembrane</keyword>
<evidence type="ECO:0008006" key="4">
    <source>
        <dbReference type="Google" id="ProtNLM"/>
    </source>
</evidence>
<proteinExistence type="predicted"/>
<dbReference type="Pfam" id="PF07963">
    <property type="entry name" value="N_methyl"/>
    <property type="match status" value="1"/>
</dbReference>
<protein>
    <recommendedName>
        <fullName evidence="4">Type II secretion system protein GspG C-terminal domain-containing protein</fullName>
    </recommendedName>
</protein>
<dbReference type="PROSITE" id="PS00409">
    <property type="entry name" value="PROKAR_NTER_METHYL"/>
    <property type="match status" value="1"/>
</dbReference>
<accession>A0A1F5CAH8</accession>
<comment type="caution">
    <text evidence="2">The sequence shown here is derived from an EMBL/GenBank/DDBJ whole genome shotgun (WGS) entry which is preliminary data.</text>
</comment>
<evidence type="ECO:0000313" key="2">
    <source>
        <dbReference type="EMBL" id="OGD39860.1"/>
    </source>
</evidence>
<keyword evidence="1" id="KW-1133">Transmembrane helix</keyword>
<name>A0A1F5CAH8_9BACT</name>
<dbReference type="SUPFAM" id="SSF54523">
    <property type="entry name" value="Pili subunits"/>
    <property type="match status" value="1"/>
</dbReference>
<dbReference type="PANTHER" id="PTHR30093">
    <property type="entry name" value="GENERAL SECRETION PATHWAY PROTEIN G"/>
    <property type="match status" value="1"/>
</dbReference>
<keyword evidence="1" id="KW-0472">Membrane</keyword>
<evidence type="ECO:0000313" key="3">
    <source>
        <dbReference type="Proteomes" id="UP000177197"/>
    </source>
</evidence>
<dbReference type="InterPro" id="IPR045584">
    <property type="entry name" value="Pilin-like"/>
</dbReference>